<evidence type="ECO:0000313" key="3">
    <source>
        <dbReference type="Proteomes" id="UP000683507"/>
    </source>
</evidence>
<evidence type="ECO:0000256" key="1">
    <source>
        <dbReference type="SAM" id="Phobius"/>
    </source>
</evidence>
<keyword evidence="1" id="KW-1133">Transmembrane helix</keyword>
<feature type="transmembrane region" description="Helical" evidence="1">
    <location>
        <begin position="7"/>
        <end position="25"/>
    </location>
</feature>
<dbReference type="RefSeq" id="WP_258540487.1">
    <property type="nucleotide sequence ID" value="NZ_OU015584.1"/>
</dbReference>
<accession>A0A916N9D7</accession>
<organism evidence="2 3">
    <name type="scientific">Parvicella tangerina</name>
    <dbReference type="NCBI Taxonomy" id="2829795"/>
    <lineage>
        <taxon>Bacteria</taxon>
        <taxon>Pseudomonadati</taxon>
        <taxon>Bacteroidota</taxon>
        <taxon>Flavobacteriia</taxon>
        <taxon>Flavobacteriales</taxon>
        <taxon>Parvicellaceae</taxon>
        <taxon>Parvicella</taxon>
    </lineage>
</organism>
<feature type="transmembrane region" description="Helical" evidence="1">
    <location>
        <begin position="104"/>
        <end position="124"/>
    </location>
</feature>
<proteinExistence type="predicted"/>
<dbReference type="KEGG" id="ptan:CRYO30217_00245"/>
<dbReference type="Proteomes" id="UP000683507">
    <property type="component" value="Chromosome"/>
</dbReference>
<gene>
    <name evidence="2" type="ORF">CRYO30217_00245</name>
</gene>
<reference evidence="2" key="1">
    <citation type="submission" date="2021-04" db="EMBL/GenBank/DDBJ databases">
        <authorList>
            <person name="Rodrigo-Torres L."/>
            <person name="Arahal R. D."/>
            <person name="Lucena T."/>
        </authorList>
    </citation>
    <scope>NUCLEOTIDE SEQUENCE</scope>
    <source>
        <strain evidence="2">AS29M-1</strain>
    </source>
</reference>
<name>A0A916N9D7_9FLAO</name>
<sequence length="228" mass="25974">MLRLANILSVIVVIATSALAFFHYHDDMDIKIPYLSQMFIGAAVLLGMVLLIKLTSRWPAVLMALKTEGYKLSLKGFRKVIIYEGMVLLYLGVFAYVMLSYIDIGFWTGIVASVLFLEGAILLLTQLVKSPFKVLLNDKAITKITNEWEVVSWNDIKKIDSRQNDIHLIRKNGTPVLIDLEWIEKSVRDDFIARINRIAQEKGIYCSIDCVGEYQDFAKMSSQPIYNE</sequence>
<feature type="transmembrane region" description="Helical" evidence="1">
    <location>
        <begin position="80"/>
        <end position="98"/>
    </location>
</feature>
<dbReference type="AlphaFoldDB" id="A0A916N9D7"/>
<feature type="transmembrane region" description="Helical" evidence="1">
    <location>
        <begin position="37"/>
        <end position="56"/>
    </location>
</feature>
<keyword evidence="1" id="KW-0812">Transmembrane</keyword>
<keyword evidence="3" id="KW-1185">Reference proteome</keyword>
<evidence type="ECO:0000313" key="2">
    <source>
        <dbReference type="EMBL" id="CAG5076924.1"/>
    </source>
</evidence>
<dbReference type="EMBL" id="OU015584">
    <property type="protein sequence ID" value="CAG5076924.1"/>
    <property type="molecule type" value="Genomic_DNA"/>
</dbReference>
<keyword evidence="1" id="KW-0472">Membrane</keyword>
<protein>
    <submittedName>
        <fullName evidence="2">Uncharacterized protein</fullName>
    </submittedName>
</protein>